<keyword evidence="3" id="KW-1185">Reference proteome</keyword>
<proteinExistence type="predicted"/>
<reference evidence="2" key="1">
    <citation type="submission" date="2021-06" db="EMBL/GenBank/DDBJ databases">
        <authorList>
            <person name="Kallberg Y."/>
            <person name="Tangrot J."/>
            <person name="Rosling A."/>
        </authorList>
    </citation>
    <scope>NUCLEOTIDE SEQUENCE</scope>
    <source>
        <strain evidence="2">87-6 pot B 2015</strain>
    </source>
</reference>
<organism evidence="2 3">
    <name type="scientific">Funneliformis mosseae</name>
    <name type="common">Endomycorrhizal fungus</name>
    <name type="synonym">Glomus mosseae</name>
    <dbReference type="NCBI Taxonomy" id="27381"/>
    <lineage>
        <taxon>Eukaryota</taxon>
        <taxon>Fungi</taxon>
        <taxon>Fungi incertae sedis</taxon>
        <taxon>Mucoromycota</taxon>
        <taxon>Glomeromycotina</taxon>
        <taxon>Glomeromycetes</taxon>
        <taxon>Glomerales</taxon>
        <taxon>Glomeraceae</taxon>
        <taxon>Funneliformis</taxon>
    </lineage>
</organism>
<evidence type="ECO:0000313" key="3">
    <source>
        <dbReference type="Proteomes" id="UP000789375"/>
    </source>
</evidence>
<dbReference type="Proteomes" id="UP000789375">
    <property type="component" value="Unassembled WGS sequence"/>
</dbReference>
<accession>A0A9N9CVG3</accession>
<dbReference type="EMBL" id="CAJVPP010002921">
    <property type="protein sequence ID" value="CAG8615469.1"/>
    <property type="molecule type" value="Genomic_DNA"/>
</dbReference>
<comment type="caution">
    <text evidence="2">The sequence shown here is derived from an EMBL/GenBank/DDBJ whole genome shotgun (WGS) entry which is preliminary data.</text>
</comment>
<feature type="region of interest" description="Disordered" evidence="1">
    <location>
        <begin position="76"/>
        <end position="133"/>
    </location>
</feature>
<protein>
    <submittedName>
        <fullName evidence="2">11495_t:CDS:1</fullName>
    </submittedName>
</protein>
<name>A0A9N9CVG3_FUNMO</name>
<feature type="non-terminal residue" evidence="2">
    <location>
        <position position="341"/>
    </location>
</feature>
<feature type="compositionally biased region" description="Acidic residues" evidence="1">
    <location>
        <begin position="94"/>
        <end position="122"/>
    </location>
</feature>
<sequence>VKKQRANKDLQIYWEGIIYERGKMEAQRAHLTGSIKVYSKVAEHNAEILFSEDYSNIFPFQSGHLKTIRDEKNNPFLNTFGKDKAERPSPSYSEESDIVSEDENFDCNDDYEEDEEENEEENTPPKIDKKAFRKTYESIPDSSKMRLRTGTIVEDILFDFCKDMNYEHHAHSYIVDYDDTEIKALFTETEWQELTDDRLGVPSIPDDIAKELSKYGKKKLEEFREISMTSYLRDNAKYNVHQHYDNEWIQLSVRNLVNLYENTDCPLTRYHYEGWYFVALFGSCIDFCLRDMRLGTDIKRTDAPSLTSANRKNRTQLSNTKKAKANWAKNRWNNLCYRQTP</sequence>
<dbReference type="AlphaFoldDB" id="A0A9N9CVG3"/>
<evidence type="ECO:0000313" key="2">
    <source>
        <dbReference type="EMBL" id="CAG8615469.1"/>
    </source>
</evidence>
<gene>
    <name evidence="2" type="ORF">FMOSSE_LOCUS9694</name>
</gene>
<evidence type="ECO:0000256" key="1">
    <source>
        <dbReference type="SAM" id="MobiDB-lite"/>
    </source>
</evidence>